<dbReference type="GO" id="GO:0006368">
    <property type="term" value="P:transcription elongation by RNA polymerase II"/>
    <property type="evidence" value="ECO:0007669"/>
    <property type="project" value="EnsemblFungi"/>
</dbReference>
<dbReference type="GO" id="GO:0000445">
    <property type="term" value="C:THO complex part of transcription export complex"/>
    <property type="evidence" value="ECO:0007669"/>
    <property type="project" value="EnsemblFungi"/>
</dbReference>
<dbReference type="OrthoDB" id="4060917at2759"/>
<dbReference type="GO" id="GO:0016593">
    <property type="term" value="C:Cdc73/Paf1 complex"/>
    <property type="evidence" value="ECO:0007669"/>
    <property type="project" value="EnsemblFungi"/>
</dbReference>
<evidence type="ECO:0000256" key="1">
    <source>
        <dbReference type="SAM" id="MobiDB-lite"/>
    </source>
</evidence>
<dbReference type="GO" id="GO:0000781">
    <property type="term" value="C:chromosome, telomeric region"/>
    <property type="evidence" value="ECO:0007669"/>
    <property type="project" value="EnsemblFungi"/>
</dbReference>
<dbReference type="GO" id="GO:0060090">
    <property type="term" value="F:molecular adaptor activity"/>
    <property type="evidence" value="ECO:0007669"/>
    <property type="project" value="EnsemblFungi"/>
</dbReference>
<proteinExistence type="predicted"/>
<dbReference type="GO" id="GO:0031124">
    <property type="term" value="P:mRNA 3'-end processing"/>
    <property type="evidence" value="ECO:0007669"/>
    <property type="project" value="EnsemblFungi"/>
</dbReference>
<name>G0WGS3_NAUDC</name>
<dbReference type="EMBL" id="HE580276">
    <property type="protein sequence ID" value="CCD27001.1"/>
    <property type="molecule type" value="Genomic_DNA"/>
</dbReference>
<dbReference type="GO" id="GO:0006283">
    <property type="term" value="P:transcription-coupled nucleotide-excision repair"/>
    <property type="evidence" value="ECO:0007669"/>
    <property type="project" value="EnsemblFungi"/>
</dbReference>
<dbReference type="Pfam" id="PF11957">
    <property type="entry name" value="efThoc1"/>
    <property type="match status" value="1"/>
</dbReference>
<reference evidence="2 3" key="1">
    <citation type="journal article" date="2011" name="Proc. Natl. Acad. Sci. U.S.A.">
        <title>Evolutionary erosion of yeast sex chromosomes by mating-type switching accidents.</title>
        <authorList>
            <person name="Gordon J.L."/>
            <person name="Armisen D."/>
            <person name="Proux-Wera E."/>
            <person name="Oheigeartaigh S.S."/>
            <person name="Byrne K.P."/>
            <person name="Wolfe K.H."/>
        </authorList>
    </citation>
    <scope>NUCLEOTIDE SEQUENCE [LARGE SCALE GENOMIC DNA]</scope>
    <source>
        <strain evidence="3">ATCC 10597 / BCRC 20456 / CBS 421 / NBRC 0211 / NRRL Y-12639</strain>
    </source>
</reference>
<dbReference type="STRING" id="1071378.G0WGS3"/>
<dbReference type="GO" id="GO:0000446">
    <property type="term" value="C:nucleoplasmic THO complex"/>
    <property type="evidence" value="ECO:0007669"/>
    <property type="project" value="EnsemblFungi"/>
</dbReference>
<dbReference type="AlphaFoldDB" id="G0WGS3"/>
<dbReference type="eggNOG" id="ENOG502QU83">
    <property type="taxonomic scope" value="Eukaryota"/>
</dbReference>
<feature type="compositionally biased region" description="Acidic residues" evidence="1">
    <location>
        <begin position="725"/>
        <end position="734"/>
    </location>
</feature>
<dbReference type="GO" id="GO:2001209">
    <property type="term" value="P:positive regulation of transcription elongation by RNA polymerase I"/>
    <property type="evidence" value="ECO:0007669"/>
    <property type="project" value="EnsemblFungi"/>
</dbReference>
<dbReference type="HOGENOM" id="CLU_022496_0_0_1"/>
<feature type="compositionally biased region" description="Basic and acidic residues" evidence="1">
    <location>
        <begin position="705"/>
        <end position="724"/>
    </location>
</feature>
<accession>G0WGS3</accession>
<dbReference type="GO" id="GO:0003676">
    <property type="term" value="F:nucleic acid binding"/>
    <property type="evidence" value="ECO:0007669"/>
    <property type="project" value="EnsemblFungi"/>
</dbReference>
<evidence type="ECO:0000313" key="2">
    <source>
        <dbReference type="EMBL" id="CCD27001.1"/>
    </source>
</evidence>
<dbReference type="GO" id="GO:0006310">
    <property type="term" value="P:DNA recombination"/>
    <property type="evidence" value="ECO:0007669"/>
    <property type="project" value="EnsemblFungi"/>
</dbReference>
<protein>
    <recommendedName>
        <fullName evidence="4">THO complex subunit HPR1</fullName>
    </recommendedName>
</protein>
<dbReference type="GeneID" id="11494181"/>
<dbReference type="Proteomes" id="UP000000689">
    <property type="component" value="Chromosome 10"/>
</dbReference>
<sequence>MSTGKLESVIHNCASFLVPQLTAISNDVRTTILTKPLESTTFNDQLLTFKWDDSISQFEKNQDNIISLVLKRIIIENLSTPLDHDHVPNDEFEGEGYTTDDIVERKLALCATILDFCYHSRKNMKIISSWLSIYFDLFTMVTDLLTWPKEILKFWTYAKLALIEFKANNNDDNDYKGLSNLISYKAPLSEKLRHWNELINLLDRNENFNTPLHFKMKYKLEKFVSELLPIYEESNFNRSLIISQDQLKSGSSWNKIDISGKNRTLNSRNEMFFNDYLYVVENLITNPLGTIFASYDDKLDLEQTMNPVIDALFDLEDAFYRKTKTHQKKLKHLENKLNSNYQADFSLTKSKQPRYMELSKTLTEGKENYWKAFMGIQSTNSDLLPPNLLEISTTNPETLYSQMMAPNNDFFRKQFILQLVFVLSFMKKLLLSDELKTIYKNAFRKDRSDDLVKEIDKIKIDDKKYQKIILLSDRIIKTRIIHFYSLRDPSFENIIIKLMESDLNYLDAKADNFKNFQKFEISDEKIPNEFTFNYSFKKFGFVKLGNKSINNVWKINSGLDNVNIEGQTINHSNGLYANLKEKWFTDITNGNSENQPKDEDNEIVKRWQILRSLRSQYLFEFNKVNEDIGIKGLFNKDLVDEWDTKTTKPRLLFKDEILKDHQEKLNIAREYMKNHEKKKRPLEEDTTFDENSLPKKSKLVNPLTNEEKGSTDVEEIKPIVNKEEEKEENEENENEQIIIEESPITESKVTDTNNDEPSETKQEDDNNNNNNNEVIEIPEEQVASDHENANDVIDLEY</sequence>
<feature type="region of interest" description="Disordered" evidence="1">
    <location>
        <begin position="670"/>
        <end position="797"/>
    </location>
</feature>
<evidence type="ECO:0000313" key="3">
    <source>
        <dbReference type="Proteomes" id="UP000000689"/>
    </source>
</evidence>
<dbReference type="RefSeq" id="XP_003672244.1">
    <property type="nucleotide sequence ID" value="XM_003672196.1"/>
</dbReference>
<keyword evidence="3" id="KW-1185">Reference proteome</keyword>
<organism evidence="2 3">
    <name type="scientific">Naumovozyma dairenensis (strain ATCC 10597 / BCRC 20456 / CBS 421 / NBRC 0211 / NRRL Y-12639)</name>
    <name type="common">Saccharomyces dairenensis</name>
    <dbReference type="NCBI Taxonomy" id="1071378"/>
    <lineage>
        <taxon>Eukaryota</taxon>
        <taxon>Fungi</taxon>
        <taxon>Dikarya</taxon>
        <taxon>Ascomycota</taxon>
        <taxon>Saccharomycotina</taxon>
        <taxon>Saccharomycetes</taxon>
        <taxon>Saccharomycetales</taxon>
        <taxon>Saccharomycetaceae</taxon>
        <taxon>Naumovozyma</taxon>
    </lineage>
</organism>
<gene>
    <name evidence="2" type="primary">NDAI0J01090</name>
    <name evidence="2" type="ordered locus">NDAI_0J01090</name>
</gene>
<dbReference type="KEGG" id="ndi:NDAI_0J01090"/>
<dbReference type="OMA" id="FWPYAES"/>
<dbReference type="InterPro" id="IPR021861">
    <property type="entry name" value="THO_THOC1"/>
</dbReference>
<evidence type="ECO:0008006" key="4">
    <source>
        <dbReference type="Google" id="ProtNLM"/>
    </source>
</evidence>
<dbReference type="GO" id="GO:0006406">
    <property type="term" value="P:mRNA export from nucleus"/>
    <property type="evidence" value="ECO:0007669"/>
    <property type="project" value="EnsemblFungi"/>
</dbReference>